<protein>
    <submittedName>
        <fullName evidence="2">PadR family transcriptional regulator</fullName>
    </submittedName>
</protein>
<proteinExistence type="predicted"/>
<dbReference type="InterPro" id="IPR005149">
    <property type="entry name" value="Tscrpt_reg_PadR_N"/>
</dbReference>
<organism evidence="2 3">
    <name type="scientific">Dyadobacter luticola</name>
    <dbReference type="NCBI Taxonomy" id="1979387"/>
    <lineage>
        <taxon>Bacteria</taxon>
        <taxon>Pseudomonadati</taxon>
        <taxon>Bacteroidota</taxon>
        <taxon>Cytophagia</taxon>
        <taxon>Cytophagales</taxon>
        <taxon>Spirosomataceae</taxon>
        <taxon>Dyadobacter</taxon>
    </lineage>
</organism>
<dbReference type="Proteomes" id="UP000306402">
    <property type="component" value="Unassembled WGS sequence"/>
</dbReference>
<dbReference type="OrthoDB" id="982587at2"/>
<dbReference type="Pfam" id="PF03551">
    <property type="entry name" value="PadR"/>
    <property type="match status" value="1"/>
</dbReference>
<evidence type="ECO:0000259" key="1">
    <source>
        <dbReference type="Pfam" id="PF03551"/>
    </source>
</evidence>
<name>A0A5R9KLB3_9BACT</name>
<accession>A0A5R9KLB3</accession>
<dbReference type="RefSeq" id="WP_138368571.1">
    <property type="nucleotide sequence ID" value="NZ_VCEJ01000013.1"/>
</dbReference>
<dbReference type="InterPro" id="IPR036388">
    <property type="entry name" value="WH-like_DNA-bd_sf"/>
</dbReference>
<dbReference type="Gene3D" id="1.10.10.10">
    <property type="entry name" value="Winged helix-like DNA-binding domain superfamily/Winged helix DNA-binding domain"/>
    <property type="match status" value="1"/>
</dbReference>
<sequence length="112" mass="12595">MNRNYLGEFEELVLLAVAVLDGQAYGVALLHELTEKSGRQVRLNQVHSALQRLEEKGMLRSAFGEPTSERGGKRKRVFTVTALGQRTLHEIQEVRSSFWGRLANFPKLSITG</sequence>
<keyword evidence="3" id="KW-1185">Reference proteome</keyword>
<dbReference type="InterPro" id="IPR036390">
    <property type="entry name" value="WH_DNA-bd_sf"/>
</dbReference>
<dbReference type="EMBL" id="VCEJ01000013">
    <property type="protein sequence ID" value="TLU96997.1"/>
    <property type="molecule type" value="Genomic_DNA"/>
</dbReference>
<comment type="caution">
    <text evidence="2">The sequence shown here is derived from an EMBL/GenBank/DDBJ whole genome shotgun (WGS) entry which is preliminary data.</text>
</comment>
<gene>
    <name evidence="2" type="ORF">FEN17_27110</name>
</gene>
<dbReference type="AlphaFoldDB" id="A0A5R9KLB3"/>
<evidence type="ECO:0000313" key="3">
    <source>
        <dbReference type="Proteomes" id="UP000306402"/>
    </source>
</evidence>
<dbReference type="SUPFAM" id="SSF46785">
    <property type="entry name" value="Winged helix' DNA-binding domain"/>
    <property type="match status" value="1"/>
</dbReference>
<reference evidence="2 3" key="1">
    <citation type="submission" date="2019-05" db="EMBL/GenBank/DDBJ databases">
        <authorList>
            <person name="Qu J.-H."/>
        </authorList>
    </citation>
    <scope>NUCLEOTIDE SEQUENCE [LARGE SCALE GENOMIC DNA]</scope>
    <source>
        <strain evidence="2 3">T17</strain>
    </source>
</reference>
<evidence type="ECO:0000313" key="2">
    <source>
        <dbReference type="EMBL" id="TLU96997.1"/>
    </source>
</evidence>
<feature type="domain" description="Transcription regulator PadR N-terminal" evidence="1">
    <location>
        <begin position="19"/>
        <end position="90"/>
    </location>
</feature>